<organism evidence="20 21">
    <name type="scientific">Xanthomonas boreopolis</name>
    <dbReference type="NCBI Taxonomy" id="86183"/>
    <lineage>
        <taxon>Bacteria</taxon>
        <taxon>Pseudomonadati</taxon>
        <taxon>Pseudomonadota</taxon>
        <taxon>Gammaproteobacteria</taxon>
        <taxon>Lysobacterales</taxon>
        <taxon>Lysobacteraceae</taxon>
        <taxon>Xanthomonas</taxon>
    </lineage>
</organism>
<dbReference type="CDD" id="cd00130">
    <property type="entry name" value="PAS"/>
    <property type="match status" value="1"/>
</dbReference>
<evidence type="ECO:0000256" key="15">
    <source>
        <dbReference type="ARBA" id="ARBA00030800"/>
    </source>
</evidence>
<feature type="domain" description="Histidine kinase" evidence="18">
    <location>
        <begin position="241"/>
        <end position="428"/>
    </location>
</feature>
<dbReference type="SUPFAM" id="SSF55874">
    <property type="entry name" value="ATPase domain of HSP90 chaperone/DNA topoisomerase II/histidine kinase"/>
    <property type="match status" value="1"/>
</dbReference>
<keyword evidence="6" id="KW-0004">4Fe-4S</keyword>
<evidence type="ECO:0000256" key="6">
    <source>
        <dbReference type="ARBA" id="ARBA00022485"/>
    </source>
</evidence>
<evidence type="ECO:0000256" key="5">
    <source>
        <dbReference type="ARBA" id="ARBA00017322"/>
    </source>
</evidence>
<reference evidence="20" key="1">
    <citation type="journal article" date="2014" name="Int. J. Syst. Evol. Microbiol.">
        <title>Complete genome sequence of Corynebacterium casei LMG S-19264T (=DSM 44701T), isolated from a smear-ripened cheese.</title>
        <authorList>
            <consortium name="US DOE Joint Genome Institute (JGI-PGF)"/>
            <person name="Walter F."/>
            <person name="Albersmeier A."/>
            <person name="Kalinowski J."/>
            <person name="Ruckert C."/>
        </authorList>
    </citation>
    <scope>NUCLEOTIDE SEQUENCE</scope>
    <source>
        <strain evidence="20">JCM 13306</strain>
    </source>
</reference>
<sequence length="439" mass="47635">MPRSPLSTAAQPLPAARLRSRLLGGILGIAAGYALLVGLWAWARRAFAGPAAPVSGVELLVFILATGAALYLGMRWLAGRFWRAHAETARAEALSRERFQALPCPAWVYDLDTLRILDANPAALAFFGVPRQEFLQWTLHSLWPDDRAGTLEALVARVRAGGAEGCVVAHDLRTREGLRHAEIRSSQLLLPSGPARLVVANDLSEPERMRGALAESNAELQAMARRLFSLQEDERRAISRDLHDDIGQAITAMKLSACAAADESDEARRREDLMSVVELADSTVNKLRNLSMLLRPPQLDALGLEAALRWQATMLFRSSQVRLELDIAPLPHRPGNEVEQACFRIAQESLTNAMRHACAGEVTLTLRPQGDQLALQVADDGDGFDPDGPRGLGLIVMRERAQTAGGTLRIDSSPGAGTRVSLLLPYPPAGETLDPDSGR</sequence>
<dbReference type="PANTHER" id="PTHR24421">
    <property type="entry name" value="NITRATE/NITRITE SENSOR PROTEIN NARX-RELATED"/>
    <property type="match status" value="1"/>
</dbReference>
<dbReference type="PROSITE" id="PS50109">
    <property type="entry name" value="HIS_KIN"/>
    <property type="match status" value="1"/>
</dbReference>
<comment type="subcellular location">
    <subcellularLocation>
        <location evidence="3">Cytoplasm</location>
    </subcellularLocation>
</comment>
<evidence type="ECO:0000259" key="18">
    <source>
        <dbReference type="PROSITE" id="PS50109"/>
    </source>
</evidence>
<dbReference type="EC" id="2.7.13.3" evidence="4"/>
<keyword evidence="8" id="KW-0808">Transferase</keyword>
<keyword evidence="13" id="KW-0411">Iron-sulfur</keyword>
<comment type="catalytic activity">
    <reaction evidence="1">
        <text>ATP + protein L-histidine = ADP + protein N-phospho-L-histidine.</text>
        <dbReference type="EC" id="2.7.13.3"/>
    </reaction>
</comment>
<dbReference type="EMBL" id="BNBA01000001">
    <property type="protein sequence ID" value="GHH46450.1"/>
    <property type="molecule type" value="Genomic_DNA"/>
</dbReference>
<dbReference type="Gene3D" id="3.30.450.20">
    <property type="entry name" value="PAS domain"/>
    <property type="match status" value="1"/>
</dbReference>
<dbReference type="SUPFAM" id="SSF55785">
    <property type="entry name" value="PYP-like sensor domain (PAS domain)"/>
    <property type="match status" value="1"/>
</dbReference>
<dbReference type="GO" id="GO:0005737">
    <property type="term" value="C:cytoplasm"/>
    <property type="evidence" value="ECO:0007669"/>
    <property type="project" value="UniProtKB-SubCell"/>
</dbReference>
<comment type="cofactor">
    <cofactor evidence="2">
        <name>[4Fe-4S] cluster</name>
        <dbReference type="ChEBI" id="CHEBI:49883"/>
    </cofactor>
</comment>
<dbReference type="InterPro" id="IPR003594">
    <property type="entry name" value="HATPase_dom"/>
</dbReference>
<dbReference type="Gene3D" id="3.30.565.10">
    <property type="entry name" value="Histidine kinase-like ATPase, C-terminal domain"/>
    <property type="match status" value="1"/>
</dbReference>
<feature type="region of interest" description="Disordered" evidence="16">
    <location>
        <begin position="407"/>
        <end position="439"/>
    </location>
</feature>
<evidence type="ECO:0000256" key="2">
    <source>
        <dbReference type="ARBA" id="ARBA00001966"/>
    </source>
</evidence>
<dbReference type="Proteomes" id="UP000623958">
    <property type="component" value="Unassembled WGS sequence"/>
</dbReference>
<dbReference type="SMART" id="SM00387">
    <property type="entry name" value="HATPase_c"/>
    <property type="match status" value="1"/>
</dbReference>
<dbReference type="PROSITE" id="PS50112">
    <property type="entry name" value="PAS"/>
    <property type="match status" value="1"/>
</dbReference>
<proteinExistence type="predicted"/>
<feature type="transmembrane region" description="Helical" evidence="17">
    <location>
        <begin position="54"/>
        <end position="73"/>
    </location>
</feature>
<keyword evidence="12" id="KW-0902">Two-component regulatory system</keyword>
<keyword evidence="21" id="KW-1185">Reference proteome</keyword>
<evidence type="ECO:0000256" key="13">
    <source>
        <dbReference type="ARBA" id="ARBA00023014"/>
    </source>
</evidence>
<feature type="transmembrane region" description="Helical" evidence="17">
    <location>
        <begin position="21"/>
        <end position="42"/>
    </location>
</feature>
<evidence type="ECO:0000256" key="8">
    <source>
        <dbReference type="ARBA" id="ARBA00022679"/>
    </source>
</evidence>
<gene>
    <name evidence="20" type="ORF">GCM10009090_01560</name>
</gene>
<evidence type="ECO:0000313" key="20">
    <source>
        <dbReference type="EMBL" id="GHH46450.1"/>
    </source>
</evidence>
<feature type="domain" description="PAS" evidence="19">
    <location>
        <begin position="91"/>
        <end position="161"/>
    </location>
</feature>
<keyword evidence="9" id="KW-0479">Metal-binding</keyword>
<keyword evidence="10" id="KW-0418">Kinase</keyword>
<protein>
    <recommendedName>
        <fullName evidence="5">Oxygen sensor histidine kinase NreB</fullName>
        <ecNumber evidence="4">2.7.13.3</ecNumber>
    </recommendedName>
    <alternativeName>
        <fullName evidence="15">Nitrogen regulation protein B</fullName>
    </alternativeName>
</protein>
<evidence type="ECO:0000256" key="12">
    <source>
        <dbReference type="ARBA" id="ARBA00023012"/>
    </source>
</evidence>
<dbReference type="GO" id="GO:0051539">
    <property type="term" value="F:4 iron, 4 sulfur cluster binding"/>
    <property type="evidence" value="ECO:0007669"/>
    <property type="project" value="UniProtKB-KW"/>
</dbReference>
<dbReference type="InterPro" id="IPR000014">
    <property type="entry name" value="PAS"/>
</dbReference>
<dbReference type="PANTHER" id="PTHR24421:SF61">
    <property type="entry name" value="OXYGEN SENSOR HISTIDINE KINASE NREB"/>
    <property type="match status" value="1"/>
</dbReference>
<dbReference type="InterPro" id="IPR004358">
    <property type="entry name" value="Sig_transdc_His_kin-like_C"/>
</dbReference>
<dbReference type="InterPro" id="IPR035965">
    <property type="entry name" value="PAS-like_dom_sf"/>
</dbReference>
<evidence type="ECO:0000313" key="21">
    <source>
        <dbReference type="Proteomes" id="UP000623958"/>
    </source>
</evidence>
<dbReference type="Gene3D" id="1.20.5.1930">
    <property type="match status" value="1"/>
</dbReference>
<dbReference type="InterPro" id="IPR011712">
    <property type="entry name" value="Sig_transdc_His_kin_sub3_dim/P"/>
</dbReference>
<dbReference type="InterPro" id="IPR013656">
    <property type="entry name" value="PAS_4"/>
</dbReference>
<dbReference type="SMART" id="SM00091">
    <property type="entry name" value="PAS"/>
    <property type="match status" value="1"/>
</dbReference>
<dbReference type="GO" id="GO:0000155">
    <property type="term" value="F:phosphorelay sensor kinase activity"/>
    <property type="evidence" value="ECO:0007669"/>
    <property type="project" value="InterPro"/>
</dbReference>
<evidence type="ECO:0000256" key="11">
    <source>
        <dbReference type="ARBA" id="ARBA00023004"/>
    </source>
</evidence>
<evidence type="ECO:0000256" key="14">
    <source>
        <dbReference type="ARBA" id="ARBA00024827"/>
    </source>
</evidence>
<reference evidence="20" key="2">
    <citation type="submission" date="2020-09" db="EMBL/GenBank/DDBJ databases">
        <authorList>
            <person name="Sun Q."/>
            <person name="Ohkuma M."/>
        </authorList>
    </citation>
    <scope>NUCLEOTIDE SEQUENCE</scope>
    <source>
        <strain evidence="20">JCM 13306</strain>
    </source>
</reference>
<evidence type="ECO:0000259" key="19">
    <source>
        <dbReference type="PROSITE" id="PS50112"/>
    </source>
</evidence>
<keyword evidence="17" id="KW-1133">Transmembrane helix</keyword>
<dbReference type="InterPro" id="IPR005467">
    <property type="entry name" value="His_kinase_dom"/>
</dbReference>
<dbReference type="InterPro" id="IPR036890">
    <property type="entry name" value="HATPase_C_sf"/>
</dbReference>
<evidence type="ECO:0000256" key="7">
    <source>
        <dbReference type="ARBA" id="ARBA00022490"/>
    </source>
</evidence>
<comment type="function">
    <text evidence="14">Member of the two-component regulatory system NreB/NreC involved in the control of dissimilatory nitrate/nitrite reduction in response to oxygen. NreB functions as a direct oxygen sensor histidine kinase which is autophosphorylated, in the absence of oxygen, probably at the conserved histidine residue, and transfers its phosphate group probably to a conserved aspartate residue of NreC. NreB/NreC activates the expression of the nitrate (narGHJI) and nitrite (nir) reductase operons, as well as the putative nitrate transporter gene narT.</text>
</comment>
<keyword evidence="7" id="KW-0963">Cytoplasm</keyword>
<evidence type="ECO:0000256" key="10">
    <source>
        <dbReference type="ARBA" id="ARBA00022777"/>
    </source>
</evidence>
<evidence type="ECO:0000256" key="3">
    <source>
        <dbReference type="ARBA" id="ARBA00004496"/>
    </source>
</evidence>
<dbReference type="GO" id="GO:0046983">
    <property type="term" value="F:protein dimerization activity"/>
    <property type="evidence" value="ECO:0007669"/>
    <property type="project" value="InterPro"/>
</dbReference>
<dbReference type="InterPro" id="IPR050482">
    <property type="entry name" value="Sensor_HK_TwoCompSys"/>
</dbReference>
<dbReference type="CDD" id="cd16917">
    <property type="entry name" value="HATPase_UhpB-NarQ-NarX-like"/>
    <property type="match status" value="1"/>
</dbReference>
<accession>A0A919KGQ8</accession>
<comment type="caution">
    <text evidence="20">The sequence shown here is derived from an EMBL/GenBank/DDBJ whole genome shotgun (WGS) entry which is preliminary data.</text>
</comment>
<dbReference type="PRINTS" id="PR00344">
    <property type="entry name" value="BCTRLSENSOR"/>
</dbReference>
<dbReference type="Pfam" id="PF02518">
    <property type="entry name" value="HATPase_c"/>
    <property type="match status" value="1"/>
</dbReference>
<dbReference type="Pfam" id="PF08448">
    <property type="entry name" value="PAS_4"/>
    <property type="match status" value="1"/>
</dbReference>
<keyword evidence="17" id="KW-0472">Membrane</keyword>
<evidence type="ECO:0000256" key="16">
    <source>
        <dbReference type="SAM" id="MobiDB-lite"/>
    </source>
</evidence>
<keyword evidence="11" id="KW-0408">Iron</keyword>
<name>A0A919KGQ8_9XANT</name>
<evidence type="ECO:0000256" key="1">
    <source>
        <dbReference type="ARBA" id="ARBA00000085"/>
    </source>
</evidence>
<evidence type="ECO:0000256" key="9">
    <source>
        <dbReference type="ARBA" id="ARBA00022723"/>
    </source>
</evidence>
<dbReference type="GO" id="GO:0046872">
    <property type="term" value="F:metal ion binding"/>
    <property type="evidence" value="ECO:0007669"/>
    <property type="project" value="UniProtKB-KW"/>
</dbReference>
<dbReference type="Pfam" id="PF07730">
    <property type="entry name" value="HisKA_3"/>
    <property type="match status" value="1"/>
</dbReference>
<dbReference type="GO" id="GO:0016020">
    <property type="term" value="C:membrane"/>
    <property type="evidence" value="ECO:0007669"/>
    <property type="project" value="InterPro"/>
</dbReference>
<dbReference type="AlphaFoldDB" id="A0A919KGQ8"/>
<keyword evidence="17" id="KW-0812">Transmembrane</keyword>
<evidence type="ECO:0000256" key="17">
    <source>
        <dbReference type="SAM" id="Phobius"/>
    </source>
</evidence>
<evidence type="ECO:0000256" key="4">
    <source>
        <dbReference type="ARBA" id="ARBA00012438"/>
    </source>
</evidence>